<keyword evidence="2" id="KW-0812">Transmembrane</keyword>
<evidence type="ECO:0000256" key="7">
    <source>
        <dbReference type="ARBA" id="ARBA00023239"/>
    </source>
</evidence>
<dbReference type="PROSITE" id="PS50125">
    <property type="entry name" value="GUANYLATE_CYCLASE_2"/>
    <property type="match status" value="1"/>
</dbReference>
<keyword evidence="3" id="KW-0547">Nucleotide-binding</keyword>
<gene>
    <name evidence="9" type="ORF">BV898_09117</name>
</gene>
<dbReference type="Proteomes" id="UP000192578">
    <property type="component" value="Unassembled WGS sequence"/>
</dbReference>
<proteinExistence type="predicted"/>
<reference evidence="10" key="1">
    <citation type="submission" date="2017-01" db="EMBL/GenBank/DDBJ databases">
        <title>Comparative genomics of anhydrobiosis in the tardigrade Hypsibius dujardini.</title>
        <authorList>
            <person name="Yoshida Y."/>
            <person name="Koutsovoulos G."/>
            <person name="Laetsch D."/>
            <person name="Stevens L."/>
            <person name="Kumar S."/>
            <person name="Horikawa D."/>
            <person name="Ishino K."/>
            <person name="Komine S."/>
            <person name="Tomita M."/>
            <person name="Blaxter M."/>
            <person name="Arakawa K."/>
        </authorList>
    </citation>
    <scope>NUCLEOTIDE SEQUENCE [LARGE SCALE GENOMIC DNA]</scope>
    <source>
        <strain evidence="10">Z151</strain>
    </source>
</reference>
<accession>A0A1W0WNG3</accession>
<dbReference type="GO" id="GO:0000166">
    <property type="term" value="F:nucleotide binding"/>
    <property type="evidence" value="ECO:0007669"/>
    <property type="project" value="UniProtKB-KW"/>
</dbReference>
<dbReference type="AlphaFoldDB" id="A0A1W0WNG3"/>
<evidence type="ECO:0000313" key="10">
    <source>
        <dbReference type="Proteomes" id="UP000192578"/>
    </source>
</evidence>
<dbReference type="SUPFAM" id="SSF55073">
    <property type="entry name" value="Nucleotide cyclase"/>
    <property type="match status" value="1"/>
</dbReference>
<dbReference type="InterPro" id="IPR029787">
    <property type="entry name" value="Nucleotide_cyclase"/>
</dbReference>
<comment type="subcellular location">
    <subcellularLocation>
        <location evidence="1">Membrane</location>
    </subcellularLocation>
</comment>
<dbReference type="GO" id="GO:0007168">
    <property type="term" value="P:receptor guanylyl cyclase signaling pathway"/>
    <property type="evidence" value="ECO:0007669"/>
    <property type="project" value="TreeGrafter"/>
</dbReference>
<dbReference type="GO" id="GO:0001653">
    <property type="term" value="F:peptide receptor activity"/>
    <property type="evidence" value="ECO:0007669"/>
    <property type="project" value="TreeGrafter"/>
</dbReference>
<dbReference type="Gene3D" id="1.10.510.10">
    <property type="entry name" value="Transferase(Phosphotransferase) domain 1"/>
    <property type="match status" value="1"/>
</dbReference>
<dbReference type="PANTHER" id="PTHR11920">
    <property type="entry name" value="GUANYLYL CYCLASE"/>
    <property type="match status" value="1"/>
</dbReference>
<dbReference type="Gene3D" id="3.30.70.1230">
    <property type="entry name" value="Nucleotide cyclase"/>
    <property type="match status" value="1"/>
</dbReference>
<evidence type="ECO:0000256" key="3">
    <source>
        <dbReference type="ARBA" id="ARBA00022741"/>
    </source>
</evidence>
<keyword evidence="7" id="KW-0456">Lyase</keyword>
<sequence length="563" mass="63218">MNDEYLRRYNWTMDPRDQNPYAPVRILEWMLIVAQNFKESLEDLHGIDAEAFVRRCTNRTYQTELRTAFMNQNGALVAPITISRVNAQGAIAPYLVWDVESNSVTFTATNASWFGWSSLPAEIPLCGLHNELCPSHLDMQIAVGVTWLIIALSGPFIRRYIRLKVLHSRLAHLLIDHKKVIITDQQGSVTVEKIPLLQLSDTNLSGICLLNDRYTIRVALAGFQRLTSKLQARGERSGFRRLFFPAKKDITTSEYQQNDIRAIGLIMQEMFGDQTVKKDNQSVANRMERDVETLMRSCLDQNPSNRPTSSSLQKRATSLKFASRSVVELLMHRIQTHAETLEQEVALRTDELIEEMKKVDDLLKEMLPIGIIQKLRNQEAIEAELFESGTILFSDIPAFSHLVSQYTPNEVLAFLSQIHSMFDLVVADFDAYKVETINDSYVVASGIPQRNGERHALEVCKLAVRLRIAGASVTVSAAADIVVCPRIGINSGLVAAGVVGTRMPRYCLFGDTMNTASRMESHGAAMASSDNDSLKFTSRGLITIKGKGQVETFWLRGLEKPIH</sequence>
<evidence type="ECO:0000259" key="8">
    <source>
        <dbReference type="PROSITE" id="PS50125"/>
    </source>
</evidence>
<dbReference type="GO" id="GO:0004383">
    <property type="term" value="F:guanylate cyclase activity"/>
    <property type="evidence" value="ECO:0007669"/>
    <property type="project" value="TreeGrafter"/>
</dbReference>
<dbReference type="Pfam" id="PF00211">
    <property type="entry name" value="Guanylate_cyc"/>
    <property type="match status" value="1"/>
</dbReference>
<dbReference type="InterPro" id="IPR001054">
    <property type="entry name" value="A/G_cyclase"/>
</dbReference>
<evidence type="ECO:0000256" key="1">
    <source>
        <dbReference type="ARBA" id="ARBA00004370"/>
    </source>
</evidence>
<keyword evidence="6" id="KW-0325">Glycoprotein</keyword>
<dbReference type="PANTHER" id="PTHR11920:SF335">
    <property type="entry name" value="GUANYLATE CYCLASE"/>
    <property type="match status" value="1"/>
</dbReference>
<dbReference type="CDD" id="cd07302">
    <property type="entry name" value="CHD"/>
    <property type="match status" value="1"/>
</dbReference>
<evidence type="ECO:0000313" key="9">
    <source>
        <dbReference type="EMBL" id="OQV16760.1"/>
    </source>
</evidence>
<feature type="domain" description="Guanylate cyclase" evidence="8">
    <location>
        <begin position="390"/>
        <end position="520"/>
    </location>
</feature>
<evidence type="ECO:0000256" key="4">
    <source>
        <dbReference type="ARBA" id="ARBA00022989"/>
    </source>
</evidence>
<evidence type="ECO:0000256" key="5">
    <source>
        <dbReference type="ARBA" id="ARBA00023136"/>
    </source>
</evidence>
<keyword evidence="10" id="KW-1185">Reference proteome</keyword>
<dbReference type="OrthoDB" id="60033at2759"/>
<dbReference type="GO" id="GO:0035556">
    <property type="term" value="P:intracellular signal transduction"/>
    <property type="evidence" value="ECO:0007669"/>
    <property type="project" value="InterPro"/>
</dbReference>
<name>A0A1W0WNG3_HYPEX</name>
<dbReference type="GO" id="GO:0004016">
    <property type="term" value="F:adenylate cyclase activity"/>
    <property type="evidence" value="ECO:0007669"/>
    <property type="project" value="TreeGrafter"/>
</dbReference>
<protein>
    <submittedName>
        <fullName evidence="9">Atrial natriuretic peptide receptor 2</fullName>
    </submittedName>
</protein>
<keyword evidence="4" id="KW-1133">Transmembrane helix</keyword>
<evidence type="ECO:0000256" key="6">
    <source>
        <dbReference type="ARBA" id="ARBA00023180"/>
    </source>
</evidence>
<keyword evidence="5" id="KW-0472">Membrane</keyword>
<evidence type="ECO:0000256" key="2">
    <source>
        <dbReference type="ARBA" id="ARBA00022692"/>
    </source>
</evidence>
<dbReference type="GO" id="GO:0005886">
    <property type="term" value="C:plasma membrane"/>
    <property type="evidence" value="ECO:0007669"/>
    <property type="project" value="TreeGrafter"/>
</dbReference>
<dbReference type="InterPro" id="IPR050401">
    <property type="entry name" value="Cyclic_nucleotide_synthase"/>
</dbReference>
<dbReference type="SMART" id="SM00044">
    <property type="entry name" value="CYCc"/>
    <property type="match status" value="1"/>
</dbReference>
<comment type="caution">
    <text evidence="9">The sequence shown here is derived from an EMBL/GenBank/DDBJ whole genome shotgun (WGS) entry which is preliminary data.</text>
</comment>
<organism evidence="9 10">
    <name type="scientific">Hypsibius exemplaris</name>
    <name type="common">Freshwater tardigrade</name>
    <dbReference type="NCBI Taxonomy" id="2072580"/>
    <lineage>
        <taxon>Eukaryota</taxon>
        <taxon>Metazoa</taxon>
        <taxon>Ecdysozoa</taxon>
        <taxon>Tardigrada</taxon>
        <taxon>Eutardigrada</taxon>
        <taxon>Parachela</taxon>
        <taxon>Hypsibioidea</taxon>
        <taxon>Hypsibiidae</taxon>
        <taxon>Hypsibius</taxon>
    </lineage>
</organism>
<dbReference type="EMBL" id="MTYJ01000070">
    <property type="protein sequence ID" value="OQV16760.1"/>
    <property type="molecule type" value="Genomic_DNA"/>
</dbReference>
<keyword evidence="9" id="KW-0675">Receptor</keyword>